<dbReference type="AlphaFoldDB" id="A0A1H9UWB6"/>
<proteinExistence type="predicted"/>
<sequence>MTSFGAGAGIASAVPNGVVQIPVAFTDLAAFLEASVLYVLTLAEIYGVNVEDFERRRFLVMTALLGNSGTTAVTQALGEKTVPYWSKQIINAIPMQAIDKVNKVLGPRFITKYGARQGTLVLGKQLPLALGAVVGAGGNAAFGYFVIRSTKGMLGAPPENWERSQTDVGEDLDVYLGDESPTESETT</sequence>
<feature type="transmembrane region" description="Helical" evidence="2">
    <location>
        <begin position="126"/>
        <end position="147"/>
    </location>
</feature>
<dbReference type="STRING" id="1121357.SAMN05661109_01957"/>
<evidence type="ECO:0000256" key="1">
    <source>
        <dbReference type="SAM" id="MobiDB-lite"/>
    </source>
</evidence>
<evidence type="ECO:0000313" key="4">
    <source>
        <dbReference type="Proteomes" id="UP000198929"/>
    </source>
</evidence>
<keyword evidence="4" id="KW-1185">Reference proteome</keyword>
<keyword evidence="2" id="KW-1133">Transmembrane helix</keyword>
<dbReference type="Proteomes" id="UP000198929">
    <property type="component" value="Unassembled WGS sequence"/>
</dbReference>
<organism evidence="3 4">
    <name type="scientific">Corynebacterium cystitidis DSM 20524</name>
    <dbReference type="NCBI Taxonomy" id="1121357"/>
    <lineage>
        <taxon>Bacteria</taxon>
        <taxon>Bacillati</taxon>
        <taxon>Actinomycetota</taxon>
        <taxon>Actinomycetes</taxon>
        <taxon>Mycobacteriales</taxon>
        <taxon>Corynebacteriaceae</taxon>
        <taxon>Corynebacterium</taxon>
    </lineage>
</organism>
<dbReference type="EMBL" id="FOGQ01000009">
    <property type="protein sequence ID" value="SES13631.1"/>
    <property type="molecule type" value="Genomic_DNA"/>
</dbReference>
<keyword evidence="2" id="KW-0812">Transmembrane</keyword>
<evidence type="ECO:0008006" key="5">
    <source>
        <dbReference type="Google" id="ProtNLM"/>
    </source>
</evidence>
<feature type="region of interest" description="Disordered" evidence="1">
    <location>
        <begin position="156"/>
        <end position="187"/>
    </location>
</feature>
<keyword evidence="2" id="KW-0472">Membrane</keyword>
<accession>A0A1H9UWB6</accession>
<name>A0A1H9UWB6_9CORY</name>
<evidence type="ECO:0000256" key="2">
    <source>
        <dbReference type="SAM" id="Phobius"/>
    </source>
</evidence>
<gene>
    <name evidence="3" type="ORF">SAMN05661109_01957</name>
</gene>
<reference evidence="4" key="1">
    <citation type="submission" date="2016-10" db="EMBL/GenBank/DDBJ databases">
        <authorList>
            <person name="Varghese N."/>
            <person name="Submissions S."/>
        </authorList>
    </citation>
    <scope>NUCLEOTIDE SEQUENCE [LARGE SCALE GENOMIC DNA]</scope>
    <source>
        <strain evidence="4">DSM 20524</strain>
    </source>
</reference>
<protein>
    <recommendedName>
        <fullName evidence="5">EcsC protein family protein</fullName>
    </recommendedName>
</protein>
<evidence type="ECO:0000313" key="3">
    <source>
        <dbReference type="EMBL" id="SES13631.1"/>
    </source>
</evidence>